<protein>
    <submittedName>
        <fullName evidence="2">Flavodoxin reductases (Ferredoxin-NADPH reductases) family 1</fullName>
    </submittedName>
</protein>
<feature type="compositionally biased region" description="Low complexity" evidence="1">
    <location>
        <begin position="284"/>
        <end position="295"/>
    </location>
</feature>
<feature type="compositionally biased region" description="Basic residues" evidence="1">
    <location>
        <begin position="168"/>
        <end position="184"/>
    </location>
</feature>
<name>A0A9W4GXV2_9ACTN</name>
<feature type="compositionally biased region" description="Basic and acidic residues" evidence="1">
    <location>
        <begin position="185"/>
        <end position="210"/>
    </location>
</feature>
<evidence type="ECO:0000313" key="2">
    <source>
        <dbReference type="EMBL" id="CAG7613490.1"/>
    </source>
</evidence>
<comment type="caution">
    <text evidence="2">The sequence shown here is derived from an EMBL/GenBank/DDBJ whole genome shotgun (WGS) entry which is preliminary data.</text>
</comment>
<feature type="region of interest" description="Disordered" evidence="1">
    <location>
        <begin position="1"/>
        <end position="213"/>
    </location>
</feature>
<feature type="compositionally biased region" description="Basic and acidic residues" evidence="1">
    <location>
        <begin position="104"/>
        <end position="117"/>
    </location>
</feature>
<sequence>MPATTSTETHGASSGIRATSGAAALAGRGTGRAAGGVAHGADPRLRPPRLGRPPARPARRRTVDRRGRLQHPAQLLHRLGARRRPGRTDRPARARRRGVAVSRGRPEGRRRGGDPRPGRRLVRLAAGTSGACAAGRRWLRRGPADVDDPGPRHDREQGSLPAAVLGARPRRPAVRTRTRPRRARPGHDMGLHPRDTRRLDPARRAADARRSGAVGLARRLRADLLRLRAHRLRGGRRRDAGGARPPPGPDPYRTLRPQRRMTWTPPAEQRQTASKTPTRTATCSRGRSPRSSRST</sequence>
<proteinExistence type="predicted"/>
<organism evidence="2 3">
    <name type="scientific">Actinacidiphila bryophytorum</name>
    <dbReference type="NCBI Taxonomy" id="1436133"/>
    <lineage>
        <taxon>Bacteria</taxon>
        <taxon>Bacillati</taxon>
        <taxon>Actinomycetota</taxon>
        <taxon>Actinomycetes</taxon>
        <taxon>Kitasatosporales</taxon>
        <taxon>Streptomycetaceae</taxon>
        <taxon>Actinacidiphila</taxon>
    </lineage>
</organism>
<feature type="compositionally biased region" description="Polar residues" evidence="1">
    <location>
        <begin position="269"/>
        <end position="283"/>
    </location>
</feature>
<evidence type="ECO:0000313" key="3">
    <source>
        <dbReference type="Proteomes" id="UP001153328"/>
    </source>
</evidence>
<reference evidence="2" key="1">
    <citation type="submission" date="2021-06" db="EMBL/GenBank/DDBJ databases">
        <authorList>
            <person name="Arsene-Ploetze F."/>
        </authorList>
    </citation>
    <scope>NUCLEOTIDE SEQUENCE</scope>
    <source>
        <strain evidence="2">SBRY1</strain>
    </source>
</reference>
<accession>A0A9W4GXV2</accession>
<dbReference type="AlphaFoldDB" id="A0A9W4GXV2"/>
<gene>
    <name evidence="2" type="ORF">SBRY_100171</name>
</gene>
<feature type="compositionally biased region" description="Low complexity" evidence="1">
    <location>
        <begin position="15"/>
        <end position="27"/>
    </location>
</feature>
<feature type="region of interest" description="Disordered" evidence="1">
    <location>
        <begin position="231"/>
        <end position="295"/>
    </location>
</feature>
<dbReference type="EMBL" id="CAJVAX010000002">
    <property type="protein sequence ID" value="CAG7613490.1"/>
    <property type="molecule type" value="Genomic_DNA"/>
</dbReference>
<evidence type="ECO:0000256" key="1">
    <source>
        <dbReference type="SAM" id="MobiDB-lite"/>
    </source>
</evidence>
<keyword evidence="3" id="KW-1185">Reference proteome</keyword>
<feature type="compositionally biased region" description="Gly residues" evidence="1">
    <location>
        <begin position="28"/>
        <end position="38"/>
    </location>
</feature>
<dbReference type="Proteomes" id="UP001153328">
    <property type="component" value="Unassembled WGS sequence"/>
</dbReference>
<feature type="compositionally biased region" description="Polar residues" evidence="1">
    <location>
        <begin position="1"/>
        <end position="12"/>
    </location>
</feature>